<dbReference type="PROSITE" id="PS00211">
    <property type="entry name" value="ABC_TRANSPORTER_1"/>
    <property type="match status" value="1"/>
</dbReference>
<comment type="caution">
    <text evidence="5">The sequence shown here is derived from an EMBL/GenBank/DDBJ whole genome shotgun (WGS) entry which is preliminary data.</text>
</comment>
<name>A0ABW4ZX83_9BACL</name>
<evidence type="ECO:0000256" key="3">
    <source>
        <dbReference type="ARBA" id="ARBA00022840"/>
    </source>
</evidence>
<dbReference type="SUPFAM" id="SSF52540">
    <property type="entry name" value="P-loop containing nucleoside triphosphate hydrolases"/>
    <property type="match status" value="1"/>
</dbReference>
<evidence type="ECO:0000313" key="6">
    <source>
        <dbReference type="Proteomes" id="UP001597343"/>
    </source>
</evidence>
<gene>
    <name evidence="5" type="ORF">ACFSOY_07830</name>
</gene>
<dbReference type="GO" id="GO:0005524">
    <property type="term" value="F:ATP binding"/>
    <property type="evidence" value="ECO:0007669"/>
    <property type="project" value="UniProtKB-KW"/>
</dbReference>
<evidence type="ECO:0000259" key="4">
    <source>
        <dbReference type="PROSITE" id="PS50893"/>
    </source>
</evidence>
<organism evidence="5 6">
    <name type="scientific">Tumebacillus lipolyticus</name>
    <dbReference type="NCBI Taxonomy" id="1280370"/>
    <lineage>
        <taxon>Bacteria</taxon>
        <taxon>Bacillati</taxon>
        <taxon>Bacillota</taxon>
        <taxon>Bacilli</taxon>
        <taxon>Bacillales</taxon>
        <taxon>Alicyclobacillaceae</taxon>
        <taxon>Tumebacillus</taxon>
    </lineage>
</organism>
<evidence type="ECO:0000313" key="5">
    <source>
        <dbReference type="EMBL" id="MFD2169901.1"/>
    </source>
</evidence>
<dbReference type="CDD" id="cd03230">
    <property type="entry name" value="ABC_DR_subfamily_A"/>
    <property type="match status" value="1"/>
</dbReference>
<keyword evidence="3 5" id="KW-0067">ATP-binding</keyword>
<keyword evidence="1" id="KW-0813">Transport</keyword>
<keyword evidence="2" id="KW-0547">Nucleotide-binding</keyword>
<dbReference type="RefSeq" id="WP_386045408.1">
    <property type="nucleotide sequence ID" value="NZ_JBHUIO010000005.1"/>
</dbReference>
<dbReference type="InterPro" id="IPR050763">
    <property type="entry name" value="ABC_transporter_ATP-binding"/>
</dbReference>
<dbReference type="Proteomes" id="UP001597343">
    <property type="component" value="Unassembled WGS sequence"/>
</dbReference>
<sequence>MIEVKDLRFAYPGREAETLNGLSFAIGKGEIFGFLGPSGAGKSTTQKILIGALTGYRGEAWALGKELRTVKRSFFEQIGVAFEFPNFYGKFTALENLKFFASLYKGEQEDPMSLLERVGLAADAHVRVSEFSKGMKMRLNFCRAFLHRPELIFLDEPTSGLDPVNSKIVKQFMLEQKAAGKTIVLNTHNMSGAEEMCDRVAFLVDGQIKLIDSPQALKIQHSQKVVRLEYREGVAICAREFELARLGQNREFLRLLEQREVLTMHSQEASLEEIFLDVTGRRLA</sequence>
<reference evidence="6" key="1">
    <citation type="journal article" date="2019" name="Int. J. Syst. Evol. Microbiol.">
        <title>The Global Catalogue of Microorganisms (GCM) 10K type strain sequencing project: providing services to taxonomists for standard genome sequencing and annotation.</title>
        <authorList>
            <consortium name="The Broad Institute Genomics Platform"/>
            <consortium name="The Broad Institute Genome Sequencing Center for Infectious Disease"/>
            <person name="Wu L."/>
            <person name="Ma J."/>
        </authorList>
    </citation>
    <scope>NUCLEOTIDE SEQUENCE [LARGE SCALE GENOMIC DNA]</scope>
    <source>
        <strain evidence="6">CGMCC 1.13574</strain>
    </source>
</reference>
<accession>A0ABW4ZX83</accession>
<dbReference type="PROSITE" id="PS50893">
    <property type="entry name" value="ABC_TRANSPORTER_2"/>
    <property type="match status" value="1"/>
</dbReference>
<evidence type="ECO:0000256" key="1">
    <source>
        <dbReference type="ARBA" id="ARBA00022448"/>
    </source>
</evidence>
<feature type="domain" description="ABC transporter" evidence="4">
    <location>
        <begin position="2"/>
        <end position="230"/>
    </location>
</feature>
<dbReference type="PANTHER" id="PTHR42711">
    <property type="entry name" value="ABC TRANSPORTER ATP-BINDING PROTEIN"/>
    <property type="match status" value="1"/>
</dbReference>
<protein>
    <submittedName>
        <fullName evidence="5">ABC transporter ATP-binding protein</fullName>
    </submittedName>
</protein>
<proteinExistence type="predicted"/>
<dbReference type="PANTHER" id="PTHR42711:SF18">
    <property type="entry name" value="ABC TRANSPORTER, ATP-BINDING PROTEIN"/>
    <property type="match status" value="1"/>
</dbReference>
<dbReference type="SMART" id="SM00382">
    <property type="entry name" value="AAA"/>
    <property type="match status" value="1"/>
</dbReference>
<keyword evidence="6" id="KW-1185">Reference proteome</keyword>
<dbReference type="InterPro" id="IPR003439">
    <property type="entry name" value="ABC_transporter-like_ATP-bd"/>
</dbReference>
<evidence type="ECO:0000256" key="2">
    <source>
        <dbReference type="ARBA" id="ARBA00022741"/>
    </source>
</evidence>
<dbReference type="Pfam" id="PF00005">
    <property type="entry name" value="ABC_tran"/>
    <property type="match status" value="1"/>
</dbReference>
<dbReference type="InterPro" id="IPR027417">
    <property type="entry name" value="P-loop_NTPase"/>
</dbReference>
<dbReference type="InterPro" id="IPR003593">
    <property type="entry name" value="AAA+_ATPase"/>
</dbReference>
<dbReference type="InterPro" id="IPR017871">
    <property type="entry name" value="ABC_transporter-like_CS"/>
</dbReference>
<dbReference type="Gene3D" id="3.40.50.300">
    <property type="entry name" value="P-loop containing nucleotide triphosphate hydrolases"/>
    <property type="match status" value="1"/>
</dbReference>
<dbReference type="EMBL" id="JBHUIO010000005">
    <property type="protein sequence ID" value="MFD2169901.1"/>
    <property type="molecule type" value="Genomic_DNA"/>
</dbReference>